<reference evidence="1 2" key="1">
    <citation type="submission" date="2018-09" db="EMBL/GenBank/DDBJ databases">
        <title>Genomic Encyclopedia of Type Strains, Phase III (KMG-III): the genomes of soil and plant-associated and newly described type strains.</title>
        <authorList>
            <person name="Whitman W."/>
        </authorList>
    </citation>
    <scope>NUCLEOTIDE SEQUENCE [LARGE SCALE GENOMIC DNA]</scope>
    <source>
        <strain evidence="1 2">CECT 7938</strain>
    </source>
</reference>
<evidence type="ECO:0000313" key="1">
    <source>
        <dbReference type="EMBL" id="RKE47068.1"/>
    </source>
</evidence>
<keyword evidence="2" id="KW-1185">Reference proteome</keyword>
<dbReference type="PROSITE" id="PS51257">
    <property type="entry name" value="PROKAR_LIPOPROTEIN"/>
    <property type="match status" value="1"/>
</dbReference>
<evidence type="ECO:0000313" key="2">
    <source>
        <dbReference type="Proteomes" id="UP000286246"/>
    </source>
</evidence>
<dbReference type="RefSeq" id="WP_120260892.1">
    <property type="nucleotide sequence ID" value="NZ_RAPY01000004.1"/>
</dbReference>
<dbReference type="OrthoDB" id="1254210at2"/>
<sequence>MIKSLIIGLTLIMGACSTDGPSYQQEILDLKDLDFSRDAELFYQSATQKSNHDIDSKKQFVEVYDLGNGWSTFEVKKFSSKDIVAKFDKVNFNQVNAIVGKDRKFKLVNAQAELTGVELNNLYKDLNAGFGDPIKVDSVARSTYTRMYRYTWEGKGQVFQVVSMFNPAQPERLEQINARIPDKDLRIVNERPSMSLFICKNSSMDAILDLELVDGDWVKFKY</sequence>
<accession>A0A420ARG8</accession>
<dbReference type="EMBL" id="RAPY01000004">
    <property type="protein sequence ID" value="RKE47068.1"/>
    <property type="molecule type" value="Genomic_DNA"/>
</dbReference>
<dbReference type="AlphaFoldDB" id="A0A420ARG8"/>
<gene>
    <name evidence="1" type="ORF">DFQ12_4227</name>
</gene>
<organism evidence="1 2">
    <name type="scientific">Sphingobacterium detergens</name>
    <dbReference type="NCBI Taxonomy" id="1145106"/>
    <lineage>
        <taxon>Bacteria</taxon>
        <taxon>Pseudomonadati</taxon>
        <taxon>Bacteroidota</taxon>
        <taxon>Sphingobacteriia</taxon>
        <taxon>Sphingobacteriales</taxon>
        <taxon>Sphingobacteriaceae</taxon>
        <taxon>Sphingobacterium</taxon>
    </lineage>
</organism>
<comment type="caution">
    <text evidence="1">The sequence shown here is derived from an EMBL/GenBank/DDBJ whole genome shotgun (WGS) entry which is preliminary data.</text>
</comment>
<protein>
    <submittedName>
        <fullName evidence="1">Uncharacterized protein</fullName>
    </submittedName>
</protein>
<dbReference type="Proteomes" id="UP000286246">
    <property type="component" value="Unassembled WGS sequence"/>
</dbReference>
<name>A0A420ARG8_SPHD1</name>
<proteinExistence type="predicted"/>